<dbReference type="UniPathway" id="UPA00135">
    <property type="reaction ID" value="UER00197"/>
</dbReference>
<feature type="binding site" evidence="11">
    <location>
        <position position="98"/>
    </location>
    <ligand>
        <name>pyridoxal 5'-phosphate</name>
        <dbReference type="ChEBI" id="CHEBI:597326"/>
    </ligand>
</feature>
<dbReference type="UniPathway" id="UPA00244">
    <property type="reaction ID" value="UER00311"/>
</dbReference>
<dbReference type="InterPro" id="IPR022278">
    <property type="entry name" value="Pser_aminoTfrase"/>
</dbReference>
<evidence type="ECO:0000256" key="6">
    <source>
        <dbReference type="ARBA" id="ARBA00022679"/>
    </source>
</evidence>
<dbReference type="SUPFAM" id="SSF53383">
    <property type="entry name" value="PLP-dependent transferases"/>
    <property type="match status" value="1"/>
</dbReference>
<dbReference type="GO" id="GO:0004648">
    <property type="term" value="F:O-phospho-L-serine:2-oxoglutarate aminotransferase activity"/>
    <property type="evidence" value="ECO:0007669"/>
    <property type="project" value="UniProtKB-UniRule"/>
</dbReference>
<feature type="binding site" evidence="11">
    <location>
        <begin position="72"/>
        <end position="73"/>
    </location>
    <ligand>
        <name>pyridoxal 5'-phosphate</name>
        <dbReference type="ChEBI" id="CHEBI:597326"/>
    </ligand>
</feature>
<dbReference type="PIRSF" id="PIRSF000525">
    <property type="entry name" value="SerC"/>
    <property type="match status" value="1"/>
</dbReference>
<gene>
    <name evidence="11" type="primary">serC</name>
    <name evidence="13" type="ORF">AVDCRST_MAG77-984</name>
</gene>
<evidence type="ECO:0000313" key="13">
    <source>
        <dbReference type="EMBL" id="CAA9226440.1"/>
    </source>
</evidence>
<dbReference type="PANTHER" id="PTHR43247:SF1">
    <property type="entry name" value="PHOSPHOSERINE AMINOTRANSFERASE"/>
    <property type="match status" value="1"/>
</dbReference>
<evidence type="ECO:0000256" key="5">
    <source>
        <dbReference type="ARBA" id="ARBA00022605"/>
    </source>
</evidence>
<protein>
    <recommendedName>
        <fullName evidence="11">Phosphoserine aminotransferase</fullName>
        <ecNumber evidence="11">2.6.1.52</ecNumber>
    </recommendedName>
    <alternativeName>
        <fullName evidence="11">Phosphohydroxythreonine aminotransferase</fullName>
        <shortName evidence="11">PSAT</shortName>
    </alternativeName>
</protein>
<comment type="catalytic activity">
    <reaction evidence="9 11">
        <text>4-(phosphooxy)-L-threonine + 2-oxoglutarate = (R)-3-hydroxy-2-oxo-4-phosphooxybutanoate + L-glutamate</text>
        <dbReference type="Rhea" id="RHEA:16573"/>
        <dbReference type="ChEBI" id="CHEBI:16810"/>
        <dbReference type="ChEBI" id="CHEBI:29985"/>
        <dbReference type="ChEBI" id="CHEBI:58452"/>
        <dbReference type="ChEBI" id="CHEBI:58538"/>
        <dbReference type="EC" id="2.6.1.52"/>
    </reaction>
</comment>
<name>A0A6J4HLA3_9CHLR</name>
<feature type="domain" description="Aminotransferase class V" evidence="12">
    <location>
        <begin position="2"/>
        <end position="348"/>
    </location>
</feature>
<dbReference type="Pfam" id="PF00266">
    <property type="entry name" value="Aminotran_5"/>
    <property type="match status" value="1"/>
</dbReference>
<dbReference type="Gene3D" id="3.40.640.10">
    <property type="entry name" value="Type I PLP-dependent aspartate aminotransferase-like (Major domain)"/>
    <property type="match status" value="1"/>
</dbReference>
<dbReference type="InterPro" id="IPR015422">
    <property type="entry name" value="PyrdxlP-dep_Trfase_small"/>
</dbReference>
<dbReference type="NCBIfam" id="TIGR01364">
    <property type="entry name" value="serC_1"/>
    <property type="match status" value="1"/>
</dbReference>
<dbReference type="GO" id="GO:0005737">
    <property type="term" value="C:cytoplasm"/>
    <property type="evidence" value="ECO:0007669"/>
    <property type="project" value="UniProtKB-SubCell"/>
</dbReference>
<keyword evidence="6 11" id="KW-0808">Transferase</keyword>
<comment type="pathway">
    <text evidence="11">Cofactor biosynthesis; pyridoxine 5'-phosphate biosynthesis; pyridoxine 5'-phosphate from D-erythrose 4-phosphate: step 3/5.</text>
</comment>
<evidence type="ECO:0000256" key="1">
    <source>
        <dbReference type="ARBA" id="ARBA00003483"/>
    </source>
</evidence>
<keyword evidence="7 11" id="KW-0663">Pyridoxal phosphate</keyword>
<keyword evidence="4 11" id="KW-0032">Aminotransferase</keyword>
<feature type="binding site" evidence="11">
    <location>
        <position position="201"/>
    </location>
    <ligand>
        <name>pyridoxal 5'-phosphate</name>
        <dbReference type="ChEBI" id="CHEBI:597326"/>
    </ligand>
</feature>
<dbReference type="Gene3D" id="3.90.1150.10">
    <property type="entry name" value="Aspartate Aminotransferase, domain 1"/>
    <property type="match status" value="1"/>
</dbReference>
<dbReference type="FunFam" id="3.90.1150.10:FF:000006">
    <property type="entry name" value="Phosphoserine aminotransferase"/>
    <property type="match status" value="1"/>
</dbReference>
<dbReference type="NCBIfam" id="NF003764">
    <property type="entry name" value="PRK05355.1"/>
    <property type="match status" value="1"/>
</dbReference>
<dbReference type="EC" id="2.6.1.52" evidence="11"/>
<keyword evidence="5 11" id="KW-0028">Amino-acid biosynthesis</keyword>
<feature type="binding site" evidence="11">
    <location>
        <position position="38"/>
    </location>
    <ligand>
        <name>L-glutamate</name>
        <dbReference type="ChEBI" id="CHEBI:29985"/>
    </ligand>
</feature>
<comment type="caution">
    <text evidence="11">Lacks conserved residue(s) required for the propagation of feature annotation.</text>
</comment>
<sequence length="367" mass="39907">MNFNPGPAALPLPVLERARDELIDFAGTGMSIMEHSHRGAAYEGVHNEAISLLRQLMGIPDGYEVLFLQGGASQQFAQVPMNLLSEGRSADYVLTGHWGERALADAEAAAALGGGGVRVAASTASGAGKSATFTRVLRAGEINADTHAAYLHVTSNETIHGVQFTEFPDPGGVPLVCDMSSDVLSRRVDVSRFAMIYAGAQKNIGPSGVVVIVARKELVEAGRKDIPAIFQYRTYAANNSLYNTPPTFAIYLVRGVLQWVKESGGLEQVERWNREKADLIYGAIDRHAQVYNCPVERDSRSWMNVVFRLPSPEQESRFVKEAEQQGMIGLKGHRSVGGIRVSLYNAVPVEWARTLAGFMDDFARRAG</sequence>
<keyword evidence="8 11" id="KW-0718">Serine biosynthesis</keyword>
<evidence type="ECO:0000256" key="10">
    <source>
        <dbReference type="ARBA" id="ARBA00049007"/>
    </source>
</evidence>
<evidence type="ECO:0000256" key="7">
    <source>
        <dbReference type="ARBA" id="ARBA00022898"/>
    </source>
</evidence>
<comment type="cofactor">
    <cofactor evidence="11">
        <name>pyridoxal 5'-phosphate</name>
        <dbReference type="ChEBI" id="CHEBI:597326"/>
    </cofactor>
    <text evidence="11">Binds 1 pyridoxal phosphate per subunit.</text>
</comment>
<proteinExistence type="inferred from homology"/>
<evidence type="ECO:0000256" key="3">
    <source>
        <dbReference type="ARBA" id="ARBA00006904"/>
    </source>
</evidence>
<evidence type="ECO:0000259" key="12">
    <source>
        <dbReference type="Pfam" id="PF00266"/>
    </source>
</evidence>
<dbReference type="InterPro" id="IPR015424">
    <property type="entry name" value="PyrdxlP-dep_Trfase"/>
</dbReference>
<evidence type="ECO:0000256" key="8">
    <source>
        <dbReference type="ARBA" id="ARBA00023299"/>
    </source>
</evidence>
<dbReference type="FunFam" id="3.40.640.10:FF:000010">
    <property type="entry name" value="Phosphoserine aminotransferase"/>
    <property type="match status" value="1"/>
</dbReference>
<organism evidence="13">
    <name type="scientific">uncultured Chloroflexota bacterium</name>
    <dbReference type="NCBI Taxonomy" id="166587"/>
    <lineage>
        <taxon>Bacteria</taxon>
        <taxon>Bacillati</taxon>
        <taxon>Chloroflexota</taxon>
        <taxon>environmental samples</taxon>
    </lineage>
</organism>
<feature type="binding site" evidence="11">
    <location>
        <begin position="243"/>
        <end position="244"/>
    </location>
    <ligand>
        <name>pyridoxal 5'-phosphate</name>
        <dbReference type="ChEBI" id="CHEBI:597326"/>
    </ligand>
</feature>
<dbReference type="GO" id="GO:0008615">
    <property type="term" value="P:pyridoxine biosynthetic process"/>
    <property type="evidence" value="ECO:0007669"/>
    <property type="project" value="UniProtKB-UniRule"/>
</dbReference>
<comment type="function">
    <text evidence="1 11">Catalyzes the reversible conversion of 3-phosphohydroxypyruvate to phosphoserine and of 3-hydroxy-2-oxo-4-phosphonooxybutanoate to phosphohydroxythreonine.</text>
</comment>
<accession>A0A6J4HLA3</accession>
<dbReference type="InterPro" id="IPR015421">
    <property type="entry name" value="PyrdxlP-dep_Trfase_major"/>
</dbReference>
<dbReference type="EMBL" id="CADCTC010000050">
    <property type="protein sequence ID" value="CAA9226440.1"/>
    <property type="molecule type" value="Genomic_DNA"/>
</dbReference>
<comment type="catalytic activity">
    <reaction evidence="10 11">
        <text>O-phospho-L-serine + 2-oxoglutarate = 3-phosphooxypyruvate + L-glutamate</text>
        <dbReference type="Rhea" id="RHEA:14329"/>
        <dbReference type="ChEBI" id="CHEBI:16810"/>
        <dbReference type="ChEBI" id="CHEBI:18110"/>
        <dbReference type="ChEBI" id="CHEBI:29985"/>
        <dbReference type="ChEBI" id="CHEBI:57524"/>
        <dbReference type="EC" id="2.6.1.52"/>
    </reaction>
</comment>
<dbReference type="GO" id="GO:0006564">
    <property type="term" value="P:L-serine biosynthetic process"/>
    <property type="evidence" value="ECO:0007669"/>
    <property type="project" value="UniProtKB-UniRule"/>
</dbReference>
<dbReference type="GO" id="GO:0030170">
    <property type="term" value="F:pyridoxal phosphate binding"/>
    <property type="evidence" value="ECO:0007669"/>
    <property type="project" value="UniProtKB-UniRule"/>
</dbReference>
<evidence type="ECO:0000256" key="4">
    <source>
        <dbReference type="ARBA" id="ARBA00022576"/>
    </source>
</evidence>
<dbReference type="PANTHER" id="PTHR43247">
    <property type="entry name" value="PHOSPHOSERINE AMINOTRANSFERASE"/>
    <property type="match status" value="1"/>
</dbReference>
<feature type="binding site" evidence="11">
    <location>
        <position position="158"/>
    </location>
    <ligand>
        <name>pyridoxal 5'-phosphate</name>
        <dbReference type="ChEBI" id="CHEBI:597326"/>
    </ligand>
</feature>
<keyword evidence="11" id="KW-0963">Cytoplasm</keyword>
<feature type="binding site" evidence="11">
    <location>
        <position position="178"/>
    </location>
    <ligand>
        <name>pyridoxal 5'-phosphate</name>
        <dbReference type="ChEBI" id="CHEBI:597326"/>
    </ligand>
</feature>
<dbReference type="AlphaFoldDB" id="A0A6J4HLA3"/>
<evidence type="ECO:0000256" key="9">
    <source>
        <dbReference type="ARBA" id="ARBA00047630"/>
    </source>
</evidence>
<evidence type="ECO:0000256" key="2">
    <source>
        <dbReference type="ARBA" id="ARBA00005099"/>
    </source>
</evidence>
<comment type="subunit">
    <text evidence="11">Homodimer.</text>
</comment>
<dbReference type="HAMAP" id="MF_00160">
    <property type="entry name" value="SerC_aminotrans_5"/>
    <property type="match status" value="1"/>
</dbReference>
<feature type="modified residue" description="N6-(pyridoxal phosphate)lysine" evidence="11">
    <location>
        <position position="202"/>
    </location>
</feature>
<comment type="subcellular location">
    <subcellularLocation>
        <location evidence="11">Cytoplasm</location>
    </subcellularLocation>
</comment>
<comment type="pathway">
    <text evidence="2 11">Amino-acid biosynthesis; L-serine biosynthesis; L-serine from 3-phospho-D-glycerate: step 2/3.</text>
</comment>
<evidence type="ECO:0000256" key="11">
    <source>
        <dbReference type="HAMAP-Rule" id="MF_00160"/>
    </source>
</evidence>
<keyword evidence="11" id="KW-0664">Pyridoxine biosynthesis</keyword>
<comment type="similarity">
    <text evidence="3 11">Belongs to the class-V pyridoxal-phosphate-dependent aminotransferase family. SerC subfamily.</text>
</comment>
<reference evidence="13" key="1">
    <citation type="submission" date="2020-02" db="EMBL/GenBank/DDBJ databases">
        <authorList>
            <person name="Meier V. D."/>
        </authorList>
    </citation>
    <scope>NUCLEOTIDE SEQUENCE</scope>
    <source>
        <strain evidence="13">AVDCRST_MAG77</strain>
    </source>
</reference>
<dbReference type="InterPro" id="IPR000192">
    <property type="entry name" value="Aminotrans_V_dom"/>
</dbReference>